<dbReference type="InterPro" id="IPR018119">
    <property type="entry name" value="Strictosidine_synth_cons-reg"/>
</dbReference>
<sequence>MQCSSMAPFTYPNMASPQILLIYITFLCIFGNFVSSQFTNFSTLVLPSGVTGPESAAFTRLPVTGPFTTVTDGRIMRWRGPRIGFVDFAFTSPTRTKRRCDGTTDPNMGPTCGRPMALSFHPATNLLYIADAYRGLLVVGPLGGLATQLAGGFKFLSGVDVDLLTGNVYFSDVSLTYTIRDVTQPGFRPDSTGRFMRYNPRTKQVSVLLSGLNGGGGPAVSSDGTFVLVPELTGNRISKYWLAGPKANTAEPLLNVTNPNKIKRASGYGEFWAAVSDGFMPPSPLITPQGVRFDSNGLVLQTISFAKEFVNKTISLVQEQDGKLYVGSRFTNFIGVYSN</sequence>
<proteinExistence type="inferred from homology"/>
<feature type="domain" description="Strictosidine synthase conserved region" evidence="6">
    <location>
        <begin position="158"/>
        <end position="244"/>
    </location>
</feature>
<keyword evidence="3" id="KW-0926">Vacuole</keyword>
<accession>A0AA35YWH5</accession>
<name>A0AA35YWH5_LACSI</name>
<evidence type="ECO:0000256" key="3">
    <source>
        <dbReference type="ARBA" id="ARBA00022554"/>
    </source>
</evidence>
<dbReference type="EMBL" id="OX465080">
    <property type="protein sequence ID" value="CAI9281556.1"/>
    <property type="molecule type" value="Genomic_DNA"/>
</dbReference>
<evidence type="ECO:0000256" key="2">
    <source>
        <dbReference type="ARBA" id="ARBA00009191"/>
    </source>
</evidence>
<evidence type="ECO:0000313" key="7">
    <source>
        <dbReference type="EMBL" id="CAI9281556.1"/>
    </source>
</evidence>
<evidence type="ECO:0000313" key="8">
    <source>
        <dbReference type="Proteomes" id="UP001177003"/>
    </source>
</evidence>
<dbReference type="AlphaFoldDB" id="A0AA35YWH5"/>
<feature type="transmembrane region" description="Helical" evidence="5">
    <location>
        <begin position="20"/>
        <end position="38"/>
    </location>
</feature>
<dbReference type="SUPFAM" id="SSF63829">
    <property type="entry name" value="Calcium-dependent phosphotriesterase"/>
    <property type="match status" value="1"/>
</dbReference>
<keyword evidence="4" id="KW-0325">Glycoprotein</keyword>
<gene>
    <name evidence="7" type="ORF">LSALG_LOCUS21249</name>
</gene>
<dbReference type="GO" id="GO:0012505">
    <property type="term" value="C:endomembrane system"/>
    <property type="evidence" value="ECO:0007669"/>
    <property type="project" value="TreeGrafter"/>
</dbReference>
<keyword evidence="5" id="KW-0472">Membrane</keyword>
<dbReference type="Pfam" id="PF03088">
    <property type="entry name" value="Str_synth"/>
    <property type="match status" value="1"/>
</dbReference>
<dbReference type="GO" id="GO:0016787">
    <property type="term" value="F:hydrolase activity"/>
    <property type="evidence" value="ECO:0007669"/>
    <property type="project" value="TreeGrafter"/>
</dbReference>
<dbReference type="Gene3D" id="2.120.10.30">
    <property type="entry name" value="TolB, C-terminal domain"/>
    <property type="match status" value="1"/>
</dbReference>
<dbReference type="GO" id="GO:0005773">
    <property type="term" value="C:vacuole"/>
    <property type="evidence" value="ECO:0007669"/>
    <property type="project" value="UniProtKB-SubCell"/>
</dbReference>
<dbReference type="Proteomes" id="UP001177003">
    <property type="component" value="Chromosome 4"/>
</dbReference>
<dbReference type="PANTHER" id="PTHR10426:SF105">
    <property type="entry name" value="STRICTOSIDINE SYNTHASE-RELATED"/>
    <property type="match status" value="1"/>
</dbReference>
<keyword evidence="8" id="KW-1185">Reference proteome</keyword>
<protein>
    <recommendedName>
        <fullName evidence="6">Strictosidine synthase conserved region domain-containing protein</fullName>
    </recommendedName>
</protein>
<dbReference type="PANTHER" id="PTHR10426">
    <property type="entry name" value="STRICTOSIDINE SYNTHASE-RELATED"/>
    <property type="match status" value="1"/>
</dbReference>
<organism evidence="7 8">
    <name type="scientific">Lactuca saligna</name>
    <name type="common">Willowleaf lettuce</name>
    <dbReference type="NCBI Taxonomy" id="75948"/>
    <lineage>
        <taxon>Eukaryota</taxon>
        <taxon>Viridiplantae</taxon>
        <taxon>Streptophyta</taxon>
        <taxon>Embryophyta</taxon>
        <taxon>Tracheophyta</taxon>
        <taxon>Spermatophyta</taxon>
        <taxon>Magnoliopsida</taxon>
        <taxon>eudicotyledons</taxon>
        <taxon>Gunneridae</taxon>
        <taxon>Pentapetalae</taxon>
        <taxon>asterids</taxon>
        <taxon>campanulids</taxon>
        <taxon>Asterales</taxon>
        <taxon>Asteraceae</taxon>
        <taxon>Cichorioideae</taxon>
        <taxon>Cichorieae</taxon>
        <taxon>Lactucinae</taxon>
        <taxon>Lactuca</taxon>
    </lineage>
</organism>
<dbReference type="InterPro" id="IPR011042">
    <property type="entry name" value="6-blade_b-propeller_TolB-like"/>
</dbReference>
<comment type="similarity">
    <text evidence="2">Belongs to the strictosidine synthase family.</text>
</comment>
<reference evidence="7" key="1">
    <citation type="submission" date="2023-04" db="EMBL/GenBank/DDBJ databases">
        <authorList>
            <person name="Vijverberg K."/>
            <person name="Xiong W."/>
            <person name="Schranz E."/>
        </authorList>
    </citation>
    <scope>NUCLEOTIDE SEQUENCE</scope>
</reference>
<evidence type="ECO:0000259" key="6">
    <source>
        <dbReference type="Pfam" id="PF03088"/>
    </source>
</evidence>
<evidence type="ECO:0000256" key="1">
    <source>
        <dbReference type="ARBA" id="ARBA00004116"/>
    </source>
</evidence>
<keyword evidence="5" id="KW-1133">Transmembrane helix</keyword>
<evidence type="ECO:0000256" key="4">
    <source>
        <dbReference type="ARBA" id="ARBA00023180"/>
    </source>
</evidence>
<evidence type="ECO:0000256" key="5">
    <source>
        <dbReference type="SAM" id="Phobius"/>
    </source>
</evidence>
<keyword evidence="5" id="KW-0812">Transmembrane</keyword>
<comment type="subcellular location">
    <subcellularLocation>
        <location evidence="1">Vacuole</location>
    </subcellularLocation>
</comment>